<dbReference type="InterPro" id="IPR001958">
    <property type="entry name" value="Tet-R_TetA/multi-R_MdtG-like"/>
</dbReference>
<feature type="transmembrane region" description="Helical" evidence="7">
    <location>
        <begin position="309"/>
        <end position="328"/>
    </location>
</feature>
<keyword evidence="6 7" id="KW-0472">Membrane</keyword>
<sequence length="401" mass="42975">MSDSQQQLKMGPLVILMINMFIAMLGIGLIIPILPKFMNSLGGSGETGGYLVAVFGLTQFLFSPLAGEWSDKYGRKKMIITGLVIMTVSSVLFAIGHSLTMLYISRLLGGAGAAFMIPPMMAYIADITTVHNRGRGMGLLGAAMSLGFVIGPGLGGFLAHTSMRTPLYVSAGVSGLAALISLILLPETLSLEKQLKFRNVKVKRDNVIKQFALSFRKPYFILLIMIFTLTFGLTHFETMFPFFVTGKFHYNEGDIATIITVGALVGTVIQAVVISPMLNRFGEKGVIIGSFLFSAISLVLMLFSGNFYYVLGVSLIFFTATSLLRPAINTALSKMAGDEQGVAAGMNNAYMSVGNILGPALAGTLFQVQINLPYIFGAAILLLSLGLAVKWNSRGTQTTAV</sequence>
<gene>
    <name evidence="9" type="ORF">QOZ95_002731</name>
</gene>
<dbReference type="PROSITE" id="PS50850">
    <property type="entry name" value="MFS"/>
    <property type="match status" value="1"/>
</dbReference>
<reference evidence="9 10" key="1">
    <citation type="submission" date="2023-07" db="EMBL/GenBank/DDBJ databases">
        <title>Genomic Encyclopedia of Type Strains, Phase IV (KMG-IV): sequencing the most valuable type-strain genomes for metagenomic binning, comparative biology and taxonomic classification.</title>
        <authorList>
            <person name="Goeker M."/>
        </authorList>
    </citation>
    <scope>NUCLEOTIDE SEQUENCE [LARGE SCALE GENOMIC DNA]</scope>
    <source>
        <strain evidence="9 10">DSM 14914</strain>
    </source>
</reference>
<dbReference type="SUPFAM" id="SSF103473">
    <property type="entry name" value="MFS general substrate transporter"/>
    <property type="match status" value="1"/>
</dbReference>
<keyword evidence="10" id="KW-1185">Reference proteome</keyword>
<evidence type="ECO:0000313" key="10">
    <source>
        <dbReference type="Proteomes" id="UP001242811"/>
    </source>
</evidence>
<dbReference type="PANTHER" id="PTHR23504">
    <property type="entry name" value="MAJOR FACILITATOR SUPERFAMILY DOMAIN-CONTAINING PROTEIN 10"/>
    <property type="match status" value="1"/>
</dbReference>
<keyword evidence="5 7" id="KW-1133">Transmembrane helix</keyword>
<feature type="transmembrane region" description="Helical" evidence="7">
    <location>
        <begin position="103"/>
        <end position="125"/>
    </location>
</feature>
<evidence type="ECO:0000259" key="8">
    <source>
        <dbReference type="PROSITE" id="PS50850"/>
    </source>
</evidence>
<feature type="transmembrane region" description="Helical" evidence="7">
    <location>
        <begin position="286"/>
        <end position="303"/>
    </location>
</feature>
<dbReference type="Proteomes" id="UP001242811">
    <property type="component" value="Unassembled WGS sequence"/>
</dbReference>
<proteinExistence type="inferred from homology"/>
<comment type="caution">
    <text evidence="9">The sequence shown here is derived from an EMBL/GenBank/DDBJ whole genome shotgun (WGS) entry which is preliminary data.</text>
</comment>
<feature type="transmembrane region" description="Helical" evidence="7">
    <location>
        <begin position="78"/>
        <end position="97"/>
    </location>
</feature>
<evidence type="ECO:0000256" key="7">
    <source>
        <dbReference type="SAM" id="Phobius"/>
    </source>
</evidence>
<evidence type="ECO:0000256" key="2">
    <source>
        <dbReference type="ARBA" id="ARBA00007520"/>
    </source>
</evidence>
<dbReference type="InterPro" id="IPR036259">
    <property type="entry name" value="MFS_trans_sf"/>
</dbReference>
<evidence type="ECO:0000256" key="3">
    <source>
        <dbReference type="ARBA" id="ARBA00022448"/>
    </source>
</evidence>
<feature type="transmembrane region" description="Helical" evidence="7">
    <location>
        <begin position="12"/>
        <end position="35"/>
    </location>
</feature>
<dbReference type="InterPro" id="IPR020846">
    <property type="entry name" value="MFS_dom"/>
</dbReference>
<evidence type="ECO:0000313" key="9">
    <source>
        <dbReference type="EMBL" id="MDQ0494566.1"/>
    </source>
</evidence>
<evidence type="ECO:0000256" key="6">
    <source>
        <dbReference type="ARBA" id="ARBA00023136"/>
    </source>
</evidence>
<feature type="transmembrane region" description="Helical" evidence="7">
    <location>
        <begin position="137"/>
        <end position="159"/>
    </location>
</feature>
<dbReference type="CDD" id="cd17325">
    <property type="entry name" value="MFS_MdtG_SLC18_like"/>
    <property type="match status" value="1"/>
</dbReference>
<dbReference type="EMBL" id="JAUSWA010000014">
    <property type="protein sequence ID" value="MDQ0494566.1"/>
    <property type="molecule type" value="Genomic_DNA"/>
</dbReference>
<keyword evidence="4 7" id="KW-0812">Transmembrane</keyword>
<evidence type="ECO:0000256" key="4">
    <source>
        <dbReference type="ARBA" id="ARBA00022692"/>
    </source>
</evidence>
<dbReference type="PANTHER" id="PTHR23504:SF115">
    <property type="entry name" value="MULTIDRUG RESISTANCE PROTEIN 2"/>
    <property type="match status" value="1"/>
</dbReference>
<keyword evidence="3" id="KW-0813">Transport</keyword>
<comment type="subcellular location">
    <subcellularLocation>
        <location evidence="1">Cell membrane</location>
        <topology evidence="1">Multi-pass membrane protein</topology>
    </subcellularLocation>
</comment>
<dbReference type="RefSeq" id="WP_025716181.1">
    <property type="nucleotide sequence ID" value="NZ_CP045298.1"/>
</dbReference>
<protein>
    <submittedName>
        <fullName evidence="9">DHA1 family multidrug resistance protein-like MFS transporter</fullName>
    </submittedName>
</protein>
<feature type="domain" description="Major facilitator superfamily (MFS) profile" evidence="8">
    <location>
        <begin position="12"/>
        <end position="396"/>
    </location>
</feature>
<comment type="similarity">
    <text evidence="2">Belongs to the major facilitator superfamily. TCR/Tet family.</text>
</comment>
<dbReference type="Pfam" id="PF07690">
    <property type="entry name" value="MFS_1"/>
    <property type="match status" value="1"/>
</dbReference>
<dbReference type="InterPro" id="IPR005829">
    <property type="entry name" value="Sugar_transporter_CS"/>
</dbReference>
<dbReference type="InterPro" id="IPR011701">
    <property type="entry name" value="MFS"/>
</dbReference>
<name>A0ABU0KYQ1_9BACL</name>
<dbReference type="Gene3D" id="1.20.1250.20">
    <property type="entry name" value="MFS general substrate transporter like domains"/>
    <property type="match status" value="1"/>
</dbReference>
<evidence type="ECO:0000256" key="5">
    <source>
        <dbReference type="ARBA" id="ARBA00022989"/>
    </source>
</evidence>
<organism evidence="9 10">
    <name type="scientific">Paenibacillus brasilensis</name>
    <dbReference type="NCBI Taxonomy" id="128574"/>
    <lineage>
        <taxon>Bacteria</taxon>
        <taxon>Bacillati</taxon>
        <taxon>Bacillota</taxon>
        <taxon>Bacilli</taxon>
        <taxon>Bacillales</taxon>
        <taxon>Paenibacillaceae</taxon>
        <taxon>Paenibacillus</taxon>
    </lineage>
</organism>
<dbReference type="PROSITE" id="PS00216">
    <property type="entry name" value="SUGAR_TRANSPORT_1"/>
    <property type="match status" value="1"/>
</dbReference>
<feature type="transmembrane region" description="Helical" evidence="7">
    <location>
        <begin position="219"/>
        <end position="243"/>
    </location>
</feature>
<evidence type="ECO:0000256" key="1">
    <source>
        <dbReference type="ARBA" id="ARBA00004651"/>
    </source>
</evidence>
<accession>A0ABU0KYQ1</accession>
<feature type="transmembrane region" description="Helical" evidence="7">
    <location>
        <begin position="372"/>
        <end position="389"/>
    </location>
</feature>
<dbReference type="PRINTS" id="PR01035">
    <property type="entry name" value="TCRTETA"/>
</dbReference>
<feature type="transmembrane region" description="Helical" evidence="7">
    <location>
        <begin position="255"/>
        <end position="274"/>
    </location>
</feature>
<feature type="transmembrane region" description="Helical" evidence="7">
    <location>
        <begin position="165"/>
        <end position="185"/>
    </location>
</feature>
<feature type="transmembrane region" description="Helical" evidence="7">
    <location>
        <begin position="47"/>
        <end position="66"/>
    </location>
</feature>
<feature type="transmembrane region" description="Helical" evidence="7">
    <location>
        <begin position="349"/>
        <end position="366"/>
    </location>
</feature>